<dbReference type="Pfam" id="PF00083">
    <property type="entry name" value="Sugar_tr"/>
    <property type="match status" value="1"/>
</dbReference>
<protein>
    <submittedName>
        <fullName evidence="8">Solute carrier family 22 member 14</fullName>
    </submittedName>
</protein>
<dbReference type="PROSITE" id="PS50850">
    <property type="entry name" value="MFS"/>
    <property type="match status" value="1"/>
</dbReference>
<feature type="region of interest" description="Disordered" evidence="5">
    <location>
        <begin position="522"/>
        <end position="542"/>
    </location>
</feature>
<keyword evidence="9" id="KW-1185">Reference proteome</keyword>
<feature type="compositionally biased region" description="Polar residues" evidence="5">
    <location>
        <begin position="522"/>
        <end position="532"/>
    </location>
</feature>
<feature type="transmembrane region" description="Helical" evidence="6">
    <location>
        <begin position="485"/>
        <end position="505"/>
    </location>
</feature>
<feature type="transmembrane region" description="Helical" evidence="6">
    <location>
        <begin position="258"/>
        <end position="278"/>
    </location>
</feature>
<dbReference type="Proteomes" id="UP000694398">
    <property type="component" value="Unassembled WGS sequence"/>
</dbReference>
<dbReference type="SUPFAM" id="SSF103473">
    <property type="entry name" value="MFS general substrate transporter"/>
    <property type="match status" value="1"/>
</dbReference>
<dbReference type="GO" id="GO:0048240">
    <property type="term" value="P:sperm capacitation"/>
    <property type="evidence" value="ECO:0007669"/>
    <property type="project" value="Ensembl"/>
</dbReference>
<dbReference type="InterPro" id="IPR036259">
    <property type="entry name" value="MFS_trans_sf"/>
</dbReference>
<comment type="subcellular location">
    <subcellularLocation>
        <location evidence="1">Membrane</location>
        <topology evidence="1">Multi-pass membrane protein</topology>
    </subcellularLocation>
</comment>
<sequence length="583" mass="65404">MPLKAINNNDVAFANILHALGEFGKFQQRLVALIFIPGILLAFMYAECFVFADQKHYCNTSWILAVGPNLSEAEQLNLTLPRAHNGSFLTCLMYLPVPWDLESIIQFGLNHTATCQDGWVYPNSTTRSLINEFDLVCGKKPDEESLQSISMAGFLTGSLIFGLINDMLGRYPAILMSLLELTVFNFGTAFVSSLHQYFFFRFLVSQAAMGYTISSVCLATEWLVDNHRAHAIFLEHCFISVGVLSLMGLSYSLPHWRLLFLVGGAPMFLFIFYIWNLPESPRWLMTKRKVEEAKQVLCYAASVNKRIIPCNVLNKLQLPGNMTTEASVLDFYNNRHLRKLFLMTGCVWFTVNYIYFILIFKMRDFGMNLHIREASSSIMKVPIRLCCIVVLECKGRKWSLILTLTQTTIICGLLLVFQDKGLKSAAMLMLELGESSMAATATVLFIYTAELLPTVLRATGLGLAILASSGGAMSSEMIIHQVVSLRPMVLCCILSCMALYFSFLLPEDQPLSDSLEQFSKASLQREMAQNSEDTSRKRNSDVMDMAMAEDSTYDDVSEEAAKNTILNAQISRLEEDISTNTAL</sequence>
<dbReference type="InterPro" id="IPR005828">
    <property type="entry name" value="MFS_sugar_transport-like"/>
</dbReference>
<organism evidence="8 9">
    <name type="scientific">Chinchilla lanigera</name>
    <name type="common">Long-tailed chinchilla</name>
    <name type="synonym">Chinchilla villidera</name>
    <dbReference type="NCBI Taxonomy" id="34839"/>
    <lineage>
        <taxon>Eukaryota</taxon>
        <taxon>Metazoa</taxon>
        <taxon>Chordata</taxon>
        <taxon>Craniata</taxon>
        <taxon>Vertebrata</taxon>
        <taxon>Euteleostomi</taxon>
        <taxon>Mammalia</taxon>
        <taxon>Eutheria</taxon>
        <taxon>Euarchontoglires</taxon>
        <taxon>Glires</taxon>
        <taxon>Rodentia</taxon>
        <taxon>Hystricomorpha</taxon>
        <taxon>Chinchillidae</taxon>
        <taxon>Chinchilla</taxon>
    </lineage>
</organism>
<dbReference type="OMA" id="EHCFFSV"/>
<evidence type="ECO:0000256" key="1">
    <source>
        <dbReference type="ARBA" id="ARBA00004141"/>
    </source>
</evidence>
<feature type="transmembrane region" description="Helical" evidence="6">
    <location>
        <begin position="145"/>
        <end position="164"/>
    </location>
</feature>
<feature type="domain" description="Major facilitator superfamily (MFS) profile" evidence="7">
    <location>
        <begin position="103"/>
        <end position="510"/>
    </location>
</feature>
<gene>
    <name evidence="8" type="primary">SLC22A14</name>
</gene>
<proteinExistence type="predicted"/>
<dbReference type="GeneTree" id="ENSGT00940000162395"/>
<reference evidence="8" key="1">
    <citation type="submission" date="2025-08" db="UniProtKB">
        <authorList>
            <consortium name="Ensembl"/>
        </authorList>
    </citation>
    <scope>IDENTIFICATION</scope>
</reference>
<evidence type="ECO:0000256" key="4">
    <source>
        <dbReference type="ARBA" id="ARBA00023136"/>
    </source>
</evidence>
<feature type="transmembrane region" description="Helical" evidence="6">
    <location>
        <begin position="30"/>
        <end position="52"/>
    </location>
</feature>
<evidence type="ECO:0000259" key="7">
    <source>
        <dbReference type="PROSITE" id="PS50850"/>
    </source>
</evidence>
<dbReference type="GO" id="GO:0030317">
    <property type="term" value="P:flagellated sperm motility"/>
    <property type="evidence" value="ECO:0007669"/>
    <property type="project" value="Ensembl"/>
</dbReference>
<accession>A0A8C2YK60</accession>
<dbReference type="InterPro" id="IPR020846">
    <property type="entry name" value="MFS_dom"/>
</dbReference>
<evidence type="ECO:0000256" key="5">
    <source>
        <dbReference type="SAM" id="MobiDB-lite"/>
    </source>
</evidence>
<evidence type="ECO:0000313" key="9">
    <source>
        <dbReference type="Proteomes" id="UP000694398"/>
    </source>
</evidence>
<reference evidence="8" key="2">
    <citation type="submission" date="2025-09" db="UniProtKB">
        <authorList>
            <consortium name="Ensembl"/>
        </authorList>
    </citation>
    <scope>IDENTIFICATION</scope>
</reference>
<evidence type="ECO:0000256" key="3">
    <source>
        <dbReference type="ARBA" id="ARBA00022989"/>
    </source>
</evidence>
<feature type="transmembrane region" description="Helical" evidence="6">
    <location>
        <begin position="231"/>
        <end position="252"/>
    </location>
</feature>
<feature type="transmembrane region" description="Helical" evidence="6">
    <location>
        <begin position="340"/>
        <end position="360"/>
    </location>
</feature>
<dbReference type="GO" id="GO:0005743">
    <property type="term" value="C:mitochondrial inner membrane"/>
    <property type="evidence" value="ECO:0007669"/>
    <property type="project" value="Ensembl"/>
</dbReference>
<dbReference type="GO" id="GO:0032217">
    <property type="term" value="F:riboflavin transmembrane transporter activity"/>
    <property type="evidence" value="ECO:0007669"/>
    <property type="project" value="Ensembl"/>
</dbReference>
<dbReference type="PANTHER" id="PTHR24064">
    <property type="entry name" value="SOLUTE CARRIER FAMILY 22 MEMBER"/>
    <property type="match status" value="1"/>
</dbReference>
<evidence type="ECO:0000313" key="8">
    <source>
        <dbReference type="Ensembl" id="ENSCLAP00000004666.1"/>
    </source>
</evidence>
<dbReference type="AlphaFoldDB" id="A0A8C2YK60"/>
<keyword evidence="3 6" id="KW-1133">Transmembrane helix</keyword>
<feature type="transmembrane region" description="Helical" evidence="6">
    <location>
        <begin position="429"/>
        <end position="449"/>
    </location>
</feature>
<dbReference type="GO" id="GO:0097228">
    <property type="term" value="C:sperm principal piece"/>
    <property type="evidence" value="ECO:0007669"/>
    <property type="project" value="Ensembl"/>
</dbReference>
<feature type="transmembrane region" description="Helical" evidence="6">
    <location>
        <begin position="198"/>
        <end position="219"/>
    </location>
</feature>
<keyword evidence="4 6" id="KW-0472">Membrane</keyword>
<feature type="transmembrane region" description="Helical" evidence="6">
    <location>
        <begin position="398"/>
        <end position="417"/>
    </location>
</feature>
<name>A0A8C2YK60_CHILA</name>
<evidence type="ECO:0000256" key="6">
    <source>
        <dbReference type="SAM" id="Phobius"/>
    </source>
</evidence>
<evidence type="ECO:0000256" key="2">
    <source>
        <dbReference type="ARBA" id="ARBA00022692"/>
    </source>
</evidence>
<feature type="transmembrane region" description="Helical" evidence="6">
    <location>
        <begin position="171"/>
        <end position="192"/>
    </location>
</feature>
<keyword evidence="2 6" id="KW-0812">Transmembrane</keyword>
<dbReference type="Gene3D" id="1.20.1250.20">
    <property type="entry name" value="MFS general substrate transporter like domains"/>
    <property type="match status" value="1"/>
</dbReference>
<dbReference type="Ensembl" id="ENSCLAT00000004752.1">
    <property type="protein sequence ID" value="ENSCLAP00000004666.1"/>
    <property type="gene ID" value="ENSCLAG00000003320.1"/>
</dbReference>